<evidence type="ECO:0000313" key="7">
    <source>
        <dbReference type="Proteomes" id="UP000658656"/>
    </source>
</evidence>
<organism evidence="6 7">
    <name type="scientific">Amycolatopsis bartoniae</name>
    <dbReference type="NCBI Taxonomy" id="941986"/>
    <lineage>
        <taxon>Bacteria</taxon>
        <taxon>Bacillati</taxon>
        <taxon>Actinomycetota</taxon>
        <taxon>Actinomycetes</taxon>
        <taxon>Pseudonocardiales</taxon>
        <taxon>Pseudonocardiaceae</taxon>
        <taxon>Amycolatopsis</taxon>
    </lineage>
</organism>
<dbReference type="GO" id="GO:0016787">
    <property type="term" value="F:hydrolase activity"/>
    <property type="evidence" value="ECO:0007669"/>
    <property type="project" value="UniProtKB-KW"/>
</dbReference>
<keyword evidence="7" id="KW-1185">Reference proteome</keyword>
<feature type="domain" description="PIN" evidence="5">
    <location>
        <begin position="156"/>
        <end position="293"/>
    </location>
</feature>
<dbReference type="RefSeq" id="WP_145933476.1">
    <property type="nucleotide sequence ID" value="NZ_BNAV01000001.1"/>
</dbReference>
<keyword evidence="3" id="KW-0378">Hydrolase</keyword>
<keyword evidence="2" id="KW-0479">Metal-binding</keyword>
<dbReference type="EMBL" id="BNAV01000001">
    <property type="protein sequence ID" value="GHF35341.1"/>
    <property type="molecule type" value="Genomic_DNA"/>
</dbReference>
<dbReference type="Gene3D" id="3.40.50.1010">
    <property type="entry name" value="5'-nuclease"/>
    <property type="match status" value="1"/>
</dbReference>
<sequence length="299" mass="33304">MPTTNRQAPESYVRRLLAELDDIHSAYSEILSASSIINIDPNRSSRSSFAVFVGFASRGWAPSSDVLEGDRMTLLRRVRDWEPRYRLLFPHPTPTVGDRLDKNIGLLEAWLVRKSGAHGVPSTLEQAIQQLDDVVADLRHLTDLLPVDDYPTRLTVDTNTLIDNPDLAAHVGALGSRYMAHLLPVVLREIDDLKRGGRNQDLREAAKRAEKRLKGLRSNGNVRDGVRVAGDVWAVFEHIEPRNDRLPSWLDLTVPDDRFIASTLLLQSGHPGSALYVATSDINMQTKLAAVGLPFIELP</sequence>
<name>A0A8H9IR06_9PSEU</name>
<evidence type="ECO:0000256" key="1">
    <source>
        <dbReference type="ARBA" id="ARBA00022722"/>
    </source>
</evidence>
<dbReference type="GO" id="GO:0046872">
    <property type="term" value="F:metal ion binding"/>
    <property type="evidence" value="ECO:0007669"/>
    <property type="project" value="UniProtKB-KW"/>
</dbReference>
<reference evidence="6" key="1">
    <citation type="journal article" date="2014" name="Int. J. Syst. Evol. Microbiol.">
        <title>Complete genome sequence of Corynebacterium casei LMG S-19264T (=DSM 44701T), isolated from a smear-ripened cheese.</title>
        <authorList>
            <consortium name="US DOE Joint Genome Institute (JGI-PGF)"/>
            <person name="Walter F."/>
            <person name="Albersmeier A."/>
            <person name="Kalinowski J."/>
            <person name="Ruckert C."/>
        </authorList>
    </citation>
    <scope>NUCLEOTIDE SEQUENCE</scope>
    <source>
        <strain evidence="6">CGMCC 4.7679</strain>
    </source>
</reference>
<evidence type="ECO:0000256" key="2">
    <source>
        <dbReference type="ARBA" id="ARBA00022723"/>
    </source>
</evidence>
<gene>
    <name evidence="6" type="ORF">GCM10017566_05140</name>
</gene>
<evidence type="ECO:0000256" key="3">
    <source>
        <dbReference type="ARBA" id="ARBA00022801"/>
    </source>
</evidence>
<proteinExistence type="predicted"/>
<reference evidence="6" key="2">
    <citation type="submission" date="2020-09" db="EMBL/GenBank/DDBJ databases">
        <authorList>
            <person name="Sun Q."/>
            <person name="Zhou Y."/>
        </authorList>
    </citation>
    <scope>NUCLEOTIDE SEQUENCE</scope>
    <source>
        <strain evidence="6">CGMCC 4.7679</strain>
    </source>
</reference>
<dbReference type="AlphaFoldDB" id="A0A8H9IR06"/>
<accession>A0A8H9IR06</accession>
<protein>
    <recommendedName>
        <fullName evidence="5">PIN domain-containing protein</fullName>
    </recommendedName>
</protein>
<evidence type="ECO:0000259" key="5">
    <source>
        <dbReference type="Pfam" id="PF13638"/>
    </source>
</evidence>
<evidence type="ECO:0000313" key="6">
    <source>
        <dbReference type="EMBL" id="GHF35341.1"/>
    </source>
</evidence>
<evidence type="ECO:0000256" key="4">
    <source>
        <dbReference type="ARBA" id="ARBA00022842"/>
    </source>
</evidence>
<keyword evidence="1" id="KW-0540">Nuclease</keyword>
<dbReference type="OrthoDB" id="4712550at2"/>
<comment type="caution">
    <text evidence="6">The sequence shown here is derived from an EMBL/GenBank/DDBJ whole genome shotgun (WGS) entry which is preliminary data.</text>
</comment>
<dbReference type="GO" id="GO:0004518">
    <property type="term" value="F:nuclease activity"/>
    <property type="evidence" value="ECO:0007669"/>
    <property type="project" value="UniProtKB-KW"/>
</dbReference>
<dbReference type="Proteomes" id="UP000658656">
    <property type="component" value="Unassembled WGS sequence"/>
</dbReference>
<dbReference type="InterPro" id="IPR002716">
    <property type="entry name" value="PIN_dom"/>
</dbReference>
<keyword evidence="4" id="KW-0460">Magnesium</keyword>
<dbReference type="Pfam" id="PF13638">
    <property type="entry name" value="PIN_4"/>
    <property type="match status" value="1"/>
</dbReference>